<accession>A0A0B7ABD4</accession>
<organism evidence="1">
    <name type="scientific">Arion vulgaris</name>
    <dbReference type="NCBI Taxonomy" id="1028688"/>
    <lineage>
        <taxon>Eukaryota</taxon>
        <taxon>Metazoa</taxon>
        <taxon>Spiralia</taxon>
        <taxon>Lophotrochozoa</taxon>
        <taxon>Mollusca</taxon>
        <taxon>Gastropoda</taxon>
        <taxon>Heterobranchia</taxon>
        <taxon>Euthyneura</taxon>
        <taxon>Panpulmonata</taxon>
        <taxon>Eupulmonata</taxon>
        <taxon>Stylommatophora</taxon>
        <taxon>Helicina</taxon>
        <taxon>Arionoidea</taxon>
        <taxon>Arionidae</taxon>
        <taxon>Arion</taxon>
    </lineage>
</organism>
<sequence length="84" mass="9392">MCICGNISQRQHNTINCITSHMTSKTLLFENATISVPHIDTGGLVTSAIEIEGKESFRDKVMYKIERSDALVITPSDKNNSLHW</sequence>
<evidence type="ECO:0000313" key="1">
    <source>
        <dbReference type="EMBL" id="CEK78324.1"/>
    </source>
</evidence>
<dbReference type="EMBL" id="HACG01031459">
    <property type="protein sequence ID" value="CEK78324.1"/>
    <property type="molecule type" value="Transcribed_RNA"/>
</dbReference>
<name>A0A0B7ABD4_9EUPU</name>
<proteinExistence type="predicted"/>
<gene>
    <name evidence="1" type="primary">ORF109550</name>
</gene>
<dbReference type="AlphaFoldDB" id="A0A0B7ABD4"/>
<reference evidence="1" key="1">
    <citation type="submission" date="2014-12" db="EMBL/GenBank/DDBJ databases">
        <title>Insight into the proteome of Arion vulgaris.</title>
        <authorList>
            <person name="Aradska J."/>
            <person name="Bulat T."/>
            <person name="Smidak R."/>
            <person name="Sarate P."/>
            <person name="Gangsoo J."/>
            <person name="Sialana F."/>
            <person name="Bilban M."/>
            <person name="Lubec G."/>
        </authorList>
    </citation>
    <scope>NUCLEOTIDE SEQUENCE</scope>
    <source>
        <tissue evidence="1">Skin</tissue>
    </source>
</reference>
<protein>
    <submittedName>
        <fullName evidence="1">Uncharacterized protein</fullName>
    </submittedName>
</protein>